<evidence type="ECO:0000313" key="2">
    <source>
        <dbReference type="EMBL" id="GAA2262679.1"/>
    </source>
</evidence>
<dbReference type="EMBL" id="BAAATR010000028">
    <property type="protein sequence ID" value="GAA2262679.1"/>
    <property type="molecule type" value="Genomic_DNA"/>
</dbReference>
<comment type="caution">
    <text evidence="2">The sequence shown here is derived from an EMBL/GenBank/DDBJ whole genome shotgun (WGS) entry which is preliminary data.</text>
</comment>
<dbReference type="RefSeq" id="WP_344639159.1">
    <property type="nucleotide sequence ID" value="NZ_BAAATR010000028.1"/>
</dbReference>
<evidence type="ECO:0000256" key="1">
    <source>
        <dbReference type="SAM" id="MobiDB-lite"/>
    </source>
</evidence>
<feature type="region of interest" description="Disordered" evidence="1">
    <location>
        <begin position="68"/>
        <end position="97"/>
    </location>
</feature>
<reference evidence="2 3" key="1">
    <citation type="journal article" date="2019" name="Int. J. Syst. Evol. Microbiol.">
        <title>The Global Catalogue of Microorganisms (GCM) 10K type strain sequencing project: providing services to taxonomists for standard genome sequencing and annotation.</title>
        <authorList>
            <consortium name="The Broad Institute Genomics Platform"/>
            <consortium name="The Broad Institute Genome Sequencing Center for Infectious Disease"/>
            <person name="Wu L."/>
            <person name="Ma J."/>
        </authorList>
    </citation>
    <scope>NUCLEOTIDE SEQUENCE [LARGE SCALE GENOMIC DNA]</scope>
    <source>
        <strain evidence="2 3">JCM 7356</strain>
    </source>
</reference>
<gene>
    <name evidence="2" type="ORF">GCM10010430_53880</name>
</gene>
<accession>A0ABN3ELT1</accession>
<name>A0ABN3ELT1_9ACTN</name>
<keyword evidence="3" id="KW-1185">Reference proteome</keyword>
<proteinExistence type="predicted"/>
<evidence type="ECO:0000313" key="3">
    <source>
        <dbReference type="Proteomes" id="UP001500305"/>
    </source>
</evidence>
<sequence>MGTERDYTRLAFVRLRNHRHRPVGGREHAISGLGQDLSYHAHTLRPASPDAEPVPSFPVDPYFLGWKGPAAAGRQRPTPALGPDQERRRHAPLPRHDVRRIEMEVTLRTVLRHVDL</sequence>
<dbReference type="Proteomes" id="UP001500305">
    <property type="component" value="Unassembled WGS sequence"/>
</dbReference>
<organism evidence="2 3">
    <name type="scientific">Kitasatospora cystarginea</name>
    <dbReference type="NCBI Taxonomy" id="58350"/>
    <lineage>
        <taxon>Bacteria</taxon>
        <taxon>Bacillati</taxon>
        <taxon>Actinomycetota</taxon>
        <taxon>Actinomycetes</taxon>
        <taxon>Kitasatosporales</taxon>
        <taxon>Streptomycetaceae</taxon>
        <taxon>Kitasatospora</taxon>
    </lineage>
</organism>
<protein>
    <submittedName>
        <fullName evidence="2">Uncharacterized protein</fullName>
    </submittedName>
</protein>